<dbReference type="EMBL" id="VCLB01000008">
    <property type="protein sequence ID" value="TNB47055.1"/>
    <property type="molecule type" value="Genomic_DNA"/>
</dbReference>
<name>A0A5C4JNN6_9HYPH</name>
<reference evidence="1 2" key="1">
    <citation type="submission" date="2019-05" db="EMBL/GenBank/DDBJ databases">
        <authorList>
            <person name="Lee S.D."/>
        </authorList>
    </citation>
    <scope>NUCLEOTIDE SEQUENCE [LARGE SCALE GENOMIC DNA]</scope>
    <source>
        <strain evidence="1 2">GH2-6</strain>
    </source>
</reference>
<dbReference type="InterPro" id="IPR011006">
    <property type="entry name" value="CheY-like_superfamily"/>
</dbReference>
<dbReference type="Gene3D" id="3.40.50.2300">
    <property type="match status" value="1"/>
</dbReference>
<reference evidence="1 2" key="2">
    <citation type="submission" date="2019-06" db="EMBL/GenBank/DDBJ databases">
        <title>Martelella lutilitoris sp. nov., isolated from a tidal mudflat.</title>
        <authorList>
            <person name="Kim Y.-J."/>
        </authorList>
    </citation>
    <scope>NUCLEOTIDE SEQUENCE [LARGE SCALE GENOMIC DNA]</scope>
    <source>
        <strain evidence="1 2">GH2-6</strain>
    </source>
</reference>
<dbReference type="OrthoDB" id="7915368at2"/>
<evidence type="ECO:0000313" key="1">
    <source>
        <dbReference type="EMBL" id="TNB47055.1"/>
    </source>
</evidence>
<protein>
    <recommendedName>
        <fullName evidence="3">Response regulator</fullName>
    </recommendedName>
</protein>
<evidence type="ECO:0000313" key="2">
    <source>
        <dbReference type="Proteomes" id="UP000307874"/>
    </source>
</evidence>
<dbReference type="RefSeq" id="WP_138749491.1">
    <property type="nucleotide sequence ID" value="NZ_VCLB01000008.1"/>
</dbReference>
<comment type="caution">
    <text evidence="1">The sequence shown here is derived from an EMBL/GenBank/DDBJ whole genome shotgun (WGS) entry which is preliminary data.</text>
</comment>
<accession>A0A5C4JNN6</accession>
<evidence type="ECO:0008006" key="3">
    <source>
        <dbReference type="Google" id="ProtNLM"/>
    </source>
</evidence>
<dbReference type="Proteomes" id="UP000307874">
    <property type="component" value="Unassembled WGS sequence"/>
</dbReference>
<proteinExistence type="predicted"/>
<dbReference type="AlphaFoldDB" id="A0A5C4JNN6"/>
<sequence length="421" mass="44181">MSATHESIVLIGGEGAVAQTLSAMLSGWPVGFFQADFSDSETTMAAVNAASLILVAVDDDAPGPALACCGILKEHDSGVSAPVAIVTPERADATLRLAALRAGADDVIGLEHNLATAAARISALLRFRTLQSEAGALADGRSAPRAAAVPDETVRVLIVAEDAAMRQDLLKSMLSLTTTVATGNLREALYLASSQRFDLVLVHGGPVLADGLRICGQLRCVPGMRFVPLFALCEPGGIADISGDAARSADDCMAWPGETGELILRALLHLRRKRFVEALGTAIDDIAEAPETVESDTGLLAPERFATTLNALKREASTAGAPLFMGVVRVPEDASGARAEAVAALIRYHLSGRDAASRVEDGLFAILYPDRRRDDAERAIAALRQRLDANLARLLGEGVQDTHQPATDPTLAIRTALTEVN</sequence>
<keyword evidence="2" id="KW-1185">Reference proteome</keyword>
<organism evidence="1 2">
    <name type="scientific">Martelella lutilitoris</name>
    <dbReference type="NCBI Taxonomy" id="2583532"/>
    <lineage>
        <taxon>Bacteria</taxon>
        <taxon>Pseudomonadati</taxon>
        <taxon>Pseudomonadota</taxon>
        <taxon>Alphaproteobacteria</taxon>
        <taxon>Hyphomicrobiales</taxon>
        <taxon>Aurantimonadaceae</taxon>
        <taxon>Martelella</taxon>
    </lineage>
</organism>
<dbReference type="SUPFAM" id="SSF52172">
    <property type="entry name" value="CheY-like"/>
    <property type="match status" value="2"/>
</dbReference>
<gene>
    <name evidence="1" type="ORF">FF124_16050</name>
</gene>